<dbReference type="WBParaSite" id="SMTH1_100220.1">
    <property type="protein sequence ID" value="SMTH1_100220.1"/>
    <property type="gene ID" value="SMTH1_100220"/>
</dbReference>
<dbReference type="InterPro" id="IPR036236">
    <property type="entry name" value="Znf_C2H2_sf"/>
</dbReference>
<evidence type="ECO:0000256" key="7">
    <source>
        <dbReference type="PROSITE-ProRule" id="PRU00042"/>
    </source>
</evidence>
<evidence type="ECO:0000256" key="5">
    <source>
        <dbReference type="ARBA" id="ARBA00022833"/>
    </source>
</evidence>
<evidence type="ECO:0000256" key="6">
    <source>
        <dbReference type="ARBA" id="ARBA00023242"/>
    </source>
</evidence>
<dbReference type="SMART" id="SM00355">
    <property type="entry name" value="ZnF_C2H2"/>
    <property type="match status" value="3"/>
</dbReference>
<reference evidence="10" key="1">
    <citation type="submission" date="2023-11" db="UniProtKB">
        <authorList>
            <consortium name="WormBaseParasite"/>
        </authorList>
    </citation>
    <scope>IDENTIFICATION</scope>
</reference>
<evidence type="ECO:0000256" key="3">
    <source>
        <dbReference type="ARBA" id="ARBA00022737"/>
    </source>
</evidence>
<feature type="domain" description="C2H2-type" evidence="8">
    <location>
        <begin position="399"/>
        <end position="428"/>
    </location>
</feature>
<proteinExistence type="predicted"/>
<organism evidence="9 10">
    <name type="scientific">Schistosoma mattheei</name>
    <dbReference type="NCBI Taxonomy" id="31246"/>
    <lineage>
        <taxon>Eukaryota</taxon>
        <taxon>Metazoa</taxon>
        <taxon>Spiralia</taxon>
        <taxon>Lophotrochozoa</taxon>
        <taxon>Platyhelminthes</taxon>
        <taxon>Trematoda</taxon>
        <taxon>Digenea</taxon>
        <taxon>Strigeidida</taxon>
        <taxon>Schistosomatoidea</taxon>
        <taxon>Schistosomatidae</taxon>
        <taxon>Schistosoma</taxon>
    </lineage>
</organism>
<evidence type="ECO:0000256" key="2">
    <source>
        <dbReference type="ARBA" id="ARBA00022723"/>
    </source>
</evidence>
<dbReference type="FunFam" id="3.30.160.60:FF:000100">
    <property type="entry name" value="Zinc finger 45-like"/>
    <property type="match status" value="1"/>
</dbReference>
<protein>
    <recommendedName>
        <fullName evidence="8">C2H2-type domain-containing protein</fullName>
    </recommendedName>
</protein>
<dbReference type="FunFam" id="3.30.160.60:FF:000018">
    <property type="entry name" value="Krueppel-like factor 15"/>
    <property type="match status" value="1"/>
</dbReference>
<dbReference type="Gene3D" id="3.30.160.60">
    <property type="entry name" value="Classic Zinc Finger"/>
    <property type="match status" value="3"/>
</dbReference>
<sequence>MGIAYESICLPGATVDSGFDKINELQAAEVLLSLAKGSCSNWSIFPQNKSSVTQNFYCSEYHRNMFKESVIQKTGENEPRSKSQSYLTSLDRNLHRNIKFKLHRIKSLTNKESQSSINFDKLQKFRKLFLIKMSISNPSLETSSNEQVSFYNNQSSLNNLNTNWSNNLPINTGESHLLIKSFQQIDENPSDSKHIPLTSQTNQCTTDQQSDNRVTFTLWNDCELSSTASNSFNCENDNHKSVEQQYILDRLLHTNSDLTTLLHSSLSSSTTTNDTFRSSNSDSQLLRQPIDETITSRNRDSYLSVISSPPCTEQYCTNVNQNFTPTVINDNTSSIKLHDTTADLIFSNVNCSTVSYCTMMTSPITNTNDTIITNLTPPVSSNTSNPNNNNNGSERVKSYRCNFDGCTKAYFKSSHLKAHIRVHTGEKPYICDWNHCNRKFARSDELSRHRRAHTGERNFICQRCPRRFTRSDHLSKHLRRHNSPMTLNKFLNKVK</sequence>
<dbReference type="PROSITE" id="PS00028">
    <property type="entry name" value="ZINC_FINGER_C2H2_1"/>
    <property type="match status" value="3"/>
</dbReference>
<evidence type="ECO:0000313" key="10">
    <source>
        <dbReference type="WBParaSite" id="SMTH1_100220.1"/>
    </source>
</evidence>
<comment type="subcellular location">
    <subcellularLocation>
        <location evidence="1">Nucleus</location>
    </subcellularLocation>
</comment>
<dbReference type="AlphaFoldDB" id="A0AA85APS4"/>
<dbReference type="PANTHER" id="PTHR23235">
    <property type="entry name" value="KRUEPPEL-LIKE TRANSCRIPTION FACTOR"/>
    <property type="match status" value="1"/>
</dbReference>
<evidence type="ECO:0000256" key="4">
    <source>
        <dbReference type="ARBA" id="ARBA00022771"/>
    </source>
</evidence>
<feature type="domain" description="C2H2-type" evidence="8">
    <location>
        <begin position="459"/>
        <end position="486"/>
    </location>
</feature>
<evidence type="ECO:0000259" key="8">
    <source>
        <dbReference type="PROSITE" id="PS50157"/>
    </source>
</evidence>
<dbReference type="GO" id="GO:0008270">
    <property type="term" value="F:zinc ion binding"/>
    <property type="evidence" value="ECO:0007669"/>
    <property type="project" value="UniProtKB-KW"/>
</dbReference>
<dbReference type="GO" id="GO:0005634">
    <property type="term" value="C:nucleus"/>
    <property type="evidence" value="ECO:0007669"/>
    <property type="project" value="UniProtKB-SubCell"/>
</dbReference>
<feature type="domain" description="C2H2-type" evidence="8">
    <location>
        <begin position="429"/>
        <end position="458"/>
    </location>
</feature>
<name>A0AA85APS4_9TREM</name>
<dbReference type="PANTHER" id="PTHR23235:SF164">
    <property type="entry name" value="C2H2-TYPE DOMAIN-CONTAINING PROTEIN"/>
    <property type="match status" value="1"/>
</dbReference>
<dbReference type="PROSITE" id="PS50157">
    <property type="entry name" value="ZINC_FINGER_C2H2_2"/>
    <property type="match status" value="3"/>
</dbReference>
<keyword evidence="3" id="KW-0677">Repeat</keyword>
<keyword evidence="4 7" id="KW-0863">Zinc-finger</keyword>
<dbReference type="SUPFAM" id="SSF57667">
    <property type="entry name" value="beta-beta-alpha zinc fingers"/>
    <property type="match status" value="2"/>
</dbReference>
<keyword evidence="5" id="KW-0862">Zinc</keyword>
<keyword evidence="6" id="KW-0539">Nucleus</keyword>
<dbReference type="Pfam" id="PF00096">
    <property type="entry name" value="zf-C2H2"/>
    <property type="match status" value="3"/>
</dbReference>
<dbReference type="Proteomes" id="UP000050791">
    <property type="component" value="Unassembled WGS sequence"/>
</dbReference>
<accession>A0AA85APS4</accession>
<dbReference type="GO" id="GO:0000981">
    <property type="term" value="F:DNA-binding transcription factor activity, RNA polymerase II-specific"/>
    <property type="evidence" value="ECO:0007669"/>
    <property type="project" value="TreeGrafter"/>
</dbReference>
<evidence type="ECO:0000256" key="1">
    <source>
        <dbReference type="ARBA" id="ARBA00004123"/>
    </source>
</evidence>
<keyword evidence="2" id="KW-0479">Metal-binding</keyword>
<dbReference type="FunFam" id="3.30.160.60:FF:000125">
    <property type="entry name" value="Putative zinc finger protein 143"/>
    <property type="match status" value="1"/>
</dbReference>
<evidence type="ECO:0000313" key="9">
    <source>
        <dbReference type="Proteomes" id="UP000050791"/>
    </source>
</evidence>
<dbReference type="GO" id="GO:0000978">
    <property type="term" value="F:RNA polymerase II cis-regulatory region sequence-specific DNA binding"/>
    <property type="evidence" value="ECO:0007669"/>
    <property type="project" value="TreeGrafter"/>
</dbReference>
<dbReference type="InterPro" id="IPR013087">
    <property type="entry name" value="Znf_C2H2_type"/>
</dbReference>